<name>A0A1H8GD47_9RHOB</name>
<dbReference type="RefSeq" id="WP_090611029.1">
    <property type="nucleotide sequence ID" value="NZ_CP067124.1"/>
</dbReference>
<dbReference type="AlphaFoldDB" id="A0A1H8GD47"/>
<dbReference type="STRING" id="34002.SAMN04489859_1006127"/>
<dbReference type="OrthoDB" id="7510023at2"/>
<dbReference type="EMBL" id="FODE01000006">
    <property type="protein sequence ID" value="SEN41903.1"/>
    <property type="molecule type" value="Genomic_DNA"/>
</dbReference>
<feature type="transmembrane region" description="Helical" evidence="1">
    <location>
        <begin position="41"/>
        <end position="59"/>
    </location>
</feature>
<keyword evidence="1" id="KW-0812">Transmembrane</keyword>
<reference evidence="2 3" key="1">
    <citation type="submission" date="2016-10" db="EMBL/GenBank/DDBJ databases">
        <authorList>
            <person name="de Groot N.N."/>
        </authorList>
    </citation>
    <scope>NUCLEOTIDE SEQUENCE [LARGE SCALE GENOMIC DNA]</scope>
    <source>
        <strain evidence="2 3">DSM 8512</strain>
    </source>
</reference>
<dbReference type="InterPro" id="IPR021265">
    <property type="entry name" value="DUF2842"/>
</dbReference>
<proteinExistence type="predicted"/>
<gene>
    <name evidence="2" type="ORF">SAMN04489859_1006127</name>
</gene>
<keyword evidence="1" id="KW-1133">Transmembrane helix</keyword>
<evidence type="ECO:0000313" key="3">
    <source>
        <dbReference type="Proteomes" id="UP000199054"/>
    </source>
</evidence>
<evidence type="ECO:0000313" key="2">
    <source>
        <dbReference type="EMBL" id="SEN41903.1"/>
    </source>
</evidence>
<dbReference type="Proteomes" id="UP000199054">
    <property type="component" value="Unassembled WGS sequence"/>
</dbReference>
<keyword evidence="1" id="KW-0472">Membrane</keyword>
<organism evidence="2 3">
    <name type="scientific">Paracoccus alcaliphilus</name>
    <dbReference type="NCBI Taxonomy" id="34002"/>
    <lineage>
        <taxon>Bacteria</taxon>
        <taxon>Pseudomonadati</taxon>
        <taxon>Pseudomonadota</taxon>
        <taxon>Alphaproteobacteria</taxon>
        <taxon>Rhodobacterales</taxon>
        <taxon>Paracoccaceae</taxon>
        <taxon>Paracoccus</taxon>
    </lineage>
</organism>
<dbReference type="Pfam" id="PF11003">
    <property type="entry name" value="DUF2842"/>
    <property type="match status" value="1"/>
</dbReference>
<sequence length="70" mass="8032">MNLKARKRLAILILVVGLPLYIVVAVTLVNWMDARWGRQPIWVELLVYIVLGVLWTLPFKRVFTGVGRGE</sequence>
<evidence type="ECO:0000256" key="1">
    <source>
        <dbReference type="SAM" id="Phobius"/>
    </source>
</evidence>
<evidence type="ECO:0008006" key="4">
    <source>
        <dbReference type="Google" id="ProtNLM"/>
    </source>
</evidence>
<protein>
    <recommendedName>
        <fullName evidence="4">DUF2842 domain-containing protein</fullName>
    </recommendedName>
</protein>
<keyword evidence="3" id="KW-1185">Reference proteome</keyword>
<accession>A0A1H8GD47</accession>